<protein>
    <submittedName>
        <fullName evidence="1">Uncharacterized protein</fullName>
    </submittedName>
</protein>
<keyword evidence="2" id="KW-1185">Reference proteome</keyword>
<dbReference type="InterPro" id="IPR000884">
    <property type="entry name" value="TSP1_rpt"/>
</dbReference>
<accession>A0ABN9VTU8</accession>
<dbReference type="Pfam" id="PF00090">
    <property type="entry name" value="TSP_1"/>
    <property type="match status" value="1"/>
</dbReference>
<name>A0ABN9VTU8_9DINO</name>
<gene>
    <name evidence="1" type="ORF">PCOR1329_LOCUS60341</name>
</gene>
<dbReference type="EMBL" id="CAUYUJ010017551">
    <property type="protein sequence ID" value="CAK0875764.1"/>
    <property type="molecule type" value="Genomic_DNA"/>
</dbReference>
<sequence length="583" mass="64772">MVAGVISELDQTSTLLSDRRVPWPPLNDSWLSEEVQAARRLTTTFDASWALSDAVFGIWPRAVAKVVGVDIMQVSIEGIRDVEAAARRLRSRGGGASEASLVDGVGRRLTSSFSAAITVDAAVAIYPVDDVELIKARAILLASEVSAEFNIFLTEVSEQLAKVGIDAEPFVRNLVLASSTPVELANIPILQANWAVVSEWTMCSNLCGWGVRFRTVECNINEYLCNANKPATFLDHVRVLEGELTYPLNDSFNDWEEGYVMPGQKIYLPTVAECQWYSECDFMIMCPFGPDLENGFEACEAQFTLASASYGGFAGAVVLFWCVYCCRKCRTPTGGRHRLYVAKGLRRRKQKLDVQWKRVKKGRGVVREVAKCEPGKSKRSKVRIVWDVDVHRVQQYMSKRRDSKAESEAGSESETSLASHILAERIYLSGEDGSFFVHCRLRTGNPEGFIFGKAFPAADPGDDPMCTAKVLIMREGLLVFQMGAEELVGVTRLNDVSWHEVGLMYIQEHNVYALVVDGEEEARGLQGMADHSATAWLIGRPVQQDLAMGTLRTELRNLGVSVDMLETEYQEHPFFDGDIDTFK</sequence>
<dbReference type="InterPro" id="IPR036383">
    <property type="entry name" value="TSP1_rpt_sf"/>
</dbReference>
<evidence type="ECO:0000313" key="1">
    <source>
        <dbReference type="EMBL" id="CAK0875764.1"/>
    </source>
</evidence>
<dbReference type="Gene3D" id="2.20.100.10">
    <property type="entry name" value="Thrombospondin type-1 (TSP1) repeat"/>
    <property type="match status" value="1"/>
</dbReference>
<reference evidence="1" key="1">
    <citation type="submission" date="2023-10" db="EMBL/GenBank/DDBJ databases">
        <authorList>
            <person name="Chen Y."/>
            <person name="Shah S."/>
            <person name="Dougan E. K."/>
            <person name="Thang M."/>
            <person name="Chan C."/>
        </authorList>
    </citation>
    <scope>NUCLEOTIDE SEQUENCE [LARGE SCALE GENOMIC DNA]</scope>
</reference>
<evidence type="ECO:0000313" key="2">
    <source>
        <dbReference type="Proteomes" id="UP001189429"/>
    </source>
</evidence>
<comment type="caution">
    <text evidence="1">The sequence shown here is derived from an EMBL/GenBank/DDBJ whole genome shotgun (WGS) entry which is preliminary data.</text>
</comment>
<proteinExistence type="predicted"/>
<organism evidence="1 2">
    <name type="scientific">Prorocentrum cordatum</name>
    <dbReference type="NCBI Taxonomy" id="2364126"/>
    <lineage>
        <taxon>Eukaryota</taxon>
        <taxon>Sar</taxon>
        <taxon>Alveolata</taxon>
        <taxon>Dinophyceae</taxon>
        <taxon>Prorocentrales</taxon>
        <taxon>Prorocentraceae</taxon>
        <taxon>Prorocentrum</taxon>
    </lineage>
</organism>
<dbReference type="SUPFAM" id="SSF82895">
    <property type="entry name" value="TSP-1 type 1 repeat"/>
    <property type="match status" value="1"/>
</dbReference>
<dbReference type="Proteomes" id="UP001189429">
    <property type="component" value="Unassembled WGS sequence"/>
</dbReference>